<proteinExistence type="predicted"/>
<comment type="caution">
    <text evidence="2">The sequence shown here is derived from an EMBL/GenBank/DDBJ whole genome shotgun (WGS) entry which is preliminary data.</text>
</comment>
<reference evidence="2" key="1">
    <citation type="journal article" date="2014" name="Int. J. Syst. Evol. Microbiol.">
        <title>Complete genome sequence of Corynebacterium casei LMG S-19264T (=DSM 44701T), isolated from a smear-ripened cheese.</title>
        <authorList>
            <consortium name="US DOE Joint Genome Institute (JGI-PGF)"/>
            <person name="Walter F."/>
            <person name="Albersmeier A."/>
            <person name="Kalinowski J."/>
            <person name="Ruckert C."/>
        </authorList>
    </citation>
    <scope>NUCLEOTIDE SEQUENCE</scope>
    <source>
        <strain evidence="2">NBRC 112290</strain>
    </source>
</reference>
<evidence type="ECO:0000256" key="1">
    <source>
        <dbReference type="SAM" id="MobiDB-lite"/>
    </source>
</evidence>
<gene>
    <name evidence="2" type="ORF">GCM10025875_28880</name>
</gene>
<dbReference type="EMBL" id="BSUM01000001">
    <property type="protein sequence ID" value="GMA32896.1"/>
    <property type="molecule type" value="Genomic_DNA"/>
</dbReference>
<feature type="region of interest" description="Disordered" evidence="1">
    <location>
        <begin position="387"/>
        <end position="412"/>
    </location>
</feature>
<feature type="region of interest" description="Disordered" evidence="1">
    <location>
        <begin position="470"/>
        <end position="617"/>
    </location>
</feature>
<feature type="compositionally biased region" description="Basic and acidic residues" evidence="1">
    <location>
        <begin position="387"/>
        <end position="411"/>
    </location>
</feature>
<organism evidence="2 3">
    <name type="scientific">Litorihabitans aurantiacus</name>
    <dbReference type="NCBI Taxonomy" id="1930061"/>
    <lineage>
        <taxon>Bacteria</taxon>
        <taxon>Bacillati</taxon>
        <taxon>Actinomycetota</taxon>
        <taxon>Actinomycetes</taxon>
        <taxon>Micrococcales</taxon>
        <taxon>Beutenbergiaceae</taxon>
        <taxon>Litorihabitans</taxon>
    </lineage>
</organism>
<reference evidence="2" key="2">
    <citation type="submission" date="2023-02" db="EMBL/GenBank/DDBJ databases">
        <authorList>
            <person name="Sun Q."/>
            <person name="Mori K."/>
        </authorList>
    </citation>
    <scope>NUCLEOTIDE SEQUENCE</scope>
    <source>
        <strain evidence="2">NBRC 112290</strain>
    </source>
</reference>
<feature type="compositionally biased region" description="Basic and acidic residues" evidence="1">
    <location>
        <begin position="68"/>
        <end position="82"/>
    </location>
</feature>
<feature type="compositionally biased region" description="Basic and acidic residues" evidence="1">
    <location>
        <begin position="546"/>
        <end position="581"/>
    </location>
</feature>
<name>A0AA37XGI4_9MICO</name>
<evidence type="ECO:0000313" key="2">
    <source>
        <dbReference type="EMBL" id="GMA32896.1"/>
    </source>
</evidence>
<feature type="region of interest" description="Disordered" evidence="1">
    <location>
        <begin position="1"/>
        <end position="83"/>
    </location>
</feature>
<feature type="compositionally biased region" description="Basic and acidic residues" evidence="1">
    <location>
        <begin position="47"/>
        <end position="60"/>
    </location>
</feature>
<protein>
    <submittedName>
        <fullName evidence="2">Uncharacterized protein</fullName>
    </submittedName>
</protein>
<evidence type="ECO:0000313" key="3">
    <source>
        <dbReference type="Proteomes" id="UP001157161"/>
    </source>
</evidence>
<dbReference type="Proteomes" id="UP001157161">
    <property type="component" value="Unassembled WGS sequence"/>
</dbReference>
<sequence>MVGADDVAVVQERAVAPVERDPGGDLGERGRVLPPDAGEVPLDPEVAEQRRDRAEGERLRAAGRVRAGRTDVGTHELRRDEQTSPPLRLLPFQRVEAVAGPDPVRPLEYPEVDAPAARGAGLDLQVGVARPQLVQQPVERQGLVAHAGTAGRGVARVHEIAVVVPLEVVDAVLRHEGVQAPGDVPVGVGVGEVQDLLPARGRGHPVAAGHDPVRVGAGEVGVRADHLRLDPQPHLHAAGADVVHERVEAAGPHVGVDVPVPQRDAVVAPAAEPPVVEHEALDPDLGRGVGELGQHVEVVVEVDRLPGVEHDGAGVARVVRAGAQVRVEAGRDGVEAIAVGGVDRRCRVPLTGGEDDLAGQQELTAAQQRRARGDALRDVDVVAAPRRVDRPRLTRAEPDAGRRGDHQEGRVGPRAPAAALAHVGAEREVVALRRALTRPATREVQQLARLRRDRQEELQAVEDVVGRTRVAQVRRRRDQARGQEGEAQRQGEVEMGVDGVDGDGSAGGGGDRGVVDLGDLGDLEEGREARPVPVALEARGPAPPDGRLRQDADGHLDVHRVERDRRSRRLGEREQRVRPEIAEVGAPVHHPGQPGAAGVEDETDAGGAQVAHGGGWS</sequence>
<feature type="compositionally biased region" description="Basic and acidic residues" evidence="1">
    <location>
        <begin position="479"/>
        <end position="492"/>
    </location>
</feature>
<feature type="compositionally biased region" description="Basic and acidic residues" evidence="1">
    <location>
        <begin position="18"/>
        <end position="31"/>
    </location>
</feature>
<feature type="compositionally biased region" description="Gly residues" evidence="1">
    <location>
        <begin position="502"/>
        <end position="512"/>
    </location>
</feature>
<keyword evidence="3" id="KW-1185">Reference proteome</keyword>
<accession>A0AA37XGI4</accession>
<dbReference type="AlphaFoldDB" id="A0AA37XGI4"/>